<keyword evidence="3" id="KW-1185">Reference proteome</keyword>
<dbReference type="InterPro" id="IPR029044">
    <property type="entry name" value="Nucleotide-diphossugar_trans"/>
</dbReference>
<dbReference type="CDD" id="cd00761">
    <property type="entry name" value="Glyco_tranf_GTA_type"/>
    <property type="match status" value="1"/>
</dbReference>
<dbReference type="KEGG" id="fgg:FSB75_02720"/>
<dbReference type="Pfam" id="PF00535">
    <property type="entry name" value="Glycos_transf_2"/>
    <property type="match status" value="1"/>
</dbReference>
<dbReference type="RefSeq" id="WP_146782384.1">
    <property type="nucleotide sequence ID" value="NZ_BAABIO010000006.1"/>
</dbReference>
<dbReference type="AlphaFoldDB" id="A0A5B8UDW2"/>
<protein>
    <submittedName>
        <fullName evidence="2">Glycosyltransferase family 2 protein</fullName>
    </submittedName>
</protein>
<evidence type="ECO:0000313" key="2">
    <source>
        <dbReference type="EMBL" id="QEC54857.1"/>
    </source>
</evidence>
<dbReference type="PANTHER" id="PTHR22916">
    <property type="entry name" value="GLYCOSYLTRANSFERASE"/>
    <property type="match status" value="1"/>
</dbReference>
<dbReference type="Proteomes" id="UP000321204">
    <property type="component" value="Chromosome"/>
</dbReference>
<proteinExistence type="predicted"/>
<dbReference type="SUPFAM" id="SSF53448">
    <property type="entry name" value="Nucleotide-diphospho-sugar transferases"/>
    <property type="match status" value="1"/>
</dbReference>
<keyword evidence="2" id="KW-0808">Transferase</keyword>
<gene>
    <name evidence="2" type="ORF">FSB75_02720</name>
</gene>
<evidence type="ECO:0000313" key="3">
    <source>
        <dbReference type="Proteomes" id="UP000321204"/>
    </source>
</evidence>
<evidence type="ECO:0000259" key="1">
    <source>
        <dbReference type="Pfam" id="PF00535"/>
    </source>
</evidence>
<name>A0A5B8UDW2_9BACT</name>
<reference evidence="2 3" key="1">
    <citation type="journal article" date="2015" name="Int. J. Syst. Evol. Microbiol.">
        <title>Flavisolibacter ginsenosidimutans sp. nov., with ginsenoside-converting activity isolated from soil used for cultivating ginseng.</title>
        <authorList>
            <person name="Zhao Y."/>
            <person name="Liu Q."/>
            <person name="Kang M.S."/>
            <person name="Jin F."/>
            <person name="Yu H."/>
            <person name="Im W.T."/>
        </authorList>
    </citation>
    <scope>NUCLEOTIDE SEQUENCE [LARGE SCALE GENOMIC DNA]</scope>
    <source>
        <strain evidence="2 3">Gsoil 636</strain>
    </source>
</reference>
<dbReference type="GO" id="GO:0016758">
    <property type="term" value="F:hexosyltransferase activity"/>
    <property type="evidence" value="ECO:0007669"/>
    <property type="project" value="UniProtKB-ARBA"/>
</dbReference>
<dbReference type="Gene3D" id="3.90.550.10">
    <property type="entry name" value="Spore Coat Polysaccharide Biosynthesis Protein SpsA, Chain A"/>
    <property type="match status" value="1"/>
</dbReference>
<dbReference type="OrthoDB" id="6638511at2"/>
<dbReference type="InterPro" id="IPR001173">
    <property type="entry name" value="Glyco_trans_2-like"/>
</dbReference>
<sequence length="288" mass="33824">MALITVITPCYNQAFFLPDALRSLQEQTFQNWECIVVNDGSTDDTERVALEWSEKDSRIKYFSKQNGGLSSTRNFGLRKASGKYIQFLDADDALHEKKFQSAISLLENDDALDLVITDFVESEEKLENTYSSWCKLSDKKISYESILLEWDSQFSIPIHCALFRSTILQGLGFNEKLKAKEDWLLWLEIFKRNAQCSLIAKPYANYRHHAQAMTRNHDHMYENVYEAYKYVAENEKLGPLIYPFFHKVNAYWMKHLTKHMRDDRYRLRNEIAGSIKKVKKIFRSLVLK</sequence>
<accession>A0A5B8UDW2</accession>
<feature type="domain" description="Glycosyltransferase 2-like" evidence="1">
    <location>
        <begin position="5"/>
        <end position="167"/>
    </location>
</feature>
<dbReference type="EMBL" id="CP042433">
    <property type="protein sequence ID" value="QEC54857.1"/>
    <property type="molecule type" value="Genomic_DNA"/>
</dbReference>
<organism evidence="2 3">
    <name type="scientific">Flavisolibacter ginsenosidimutans</name>
    <dbReference type="NCBI Taxonomy" id="661481"/>
    <lineage>
        <taxon>Bacteria</taxon>
        <taxon>Pseudomonadati</taxon>
        <taxon>Bacteroidota</taxon>
        <taxon>Chitinophagia</taxon>
        <taxon>Chitinophagales</taxon>
        <taxon>Chitinophagaceae</taxon>
        <taxon>Flavisolibacter</taxon>
    </lineage>
</organism>